<evidence type="ECO:0000313" key="22">
    <source>
        <dbReference type="EMBL" id="PPQ67537.1"/>
    </source>
</evidence>
<dbReference type="Pfam" id="PF00271">
    <property type="entry name" value="Helicase_C"/>
    <property type="match status" value="1"/>
</dbReference>
<evidence type="ECO:0000256" key="3">
    <source>
        <dbReference type="ARBA" id="ARBA00022517"/>
    </source>
</evidence>
<dbReference type="GO" id="GO:0005730">
    <property type="term" value="C:nucleolus"/>
    <property type="evidence" value="ECO:0007669"/>
    <property type="project" value="UniProtKB-SubCell"/>
</dbReference>
<dbReference type="GO" id="GO:0006364">
    <property type="term" value="P:rRNA processing"/>
    <property type="evidence" value="ECO:0007669"/>
    <property type="project" value="UniProtKB-ARBA"/>
</dbReference>
<name>A0A409VMR6_9AGAR</name>
<dbReference type="SMART" id="SM00490">
    <property type="entry name" value="HELICc"/>
    <property type="match status" value="1"/>
</dbReference>
<evidence type="ECO:0000259" key="19">
    <source>
        <dbReference type="PROSITE" id="PS51192"/>
    </source>
</evidence>
<evidence type="ECO:0000313" key="23">
    <source>
        <dbReference type="Proteomes" id="UP000284706"/>
    </source>
</evidence>
<dbReference type="GO" id="GO:0003724">
    <property type="term" value="F:RNA helicase activity"/>
    <property type="evidence" value="ECO:0007669"/>
    <property type="project" value="UniProtKB-EC"/>
</dbReference>
<feature type="compositionally biased region" description="Acidic residues" evidence="18">
    <location>
        <begin position="91"/>
        <end position="161"/>
    </location>
</feature>
<gene>
    <name evidence="22" type="ORF">CVT26_006838</name>
</gene>
<keyword evidence="5 16" id="KW-0378">Hydrolase</keyword>
<evidence type="ECO:0000256" key="15">
    <source>
        <dbReference type="PROSITE-ProRule" id="PRU00552"/>
    </source>
</evidence>
<feature type="domain" description="DEAD-box RNA helicase Q" evidence="21">
    <location>
        <begin position="183"/>
        <end position="211"/>
    </location>
</feature>
<feature type="domain" description="Helicase ATP-binding" evidence="19">
    <location>
        <begin position="214"/>
        <end position="390"/>
    </location>
</feature>
<dbReference type="InterPro" id="IPR014014">
    <property type="entry name" value="RNA_helicase_DEAD_Q_motif"/>
</dbReference>
<evidence type="ECO:0000256" key="16">
    <source>
        <dbReference type="RuleBase" id="RU000492"/>
    </source>
</evidence>
<dbReference type="CDD" id="cd17947">
    <property type="entry name" value="DEADc_DDX27"/>
    <property type="match status" value="1"/>
</dbReference>
<dbReference type="GO" id="GO:0005524">
    <property type="term" value="F:ATP binding"/>
    <property type="evidence" value="ECO:0007669"/>
    <property type="project" value="UniProtKB-KW"/>
</dbReference>
<dbReference type="EMBL" id="NHYE01005611">
    <property type="protein sequence ID" value="PPQ67537.1"/>
    <property type="molecule type" value="Genomic_DNA"/>
</dbReference>
<evidence type="ECO:0000256" key="8">
    <source>
        <dbReference type="ARBA" id="ARBA00022884"/>
    </source>
</evidence>
<comment type="caution">
    <text evidence="22">The sequence shown here is derived from an EMBL/GenBank/DDBJ whole genome shotgun (WGS) entry which is preliminary data.</text>
</comment>
<dbReference type="STRING" id="231916.A0A409VMR6"/>
<feature type="coiled-coil region" evidence="17">
    <location>
        <begin position="565"/>
        <end position="605"/>
    </location>
</feature>
<dbReference type="CDD" id="cd18787">
    <property type="entry name" value="SF2_C_DEAD"/>
    <property type="match status" value="1"/>
</dbReference>
<evidence type="ECO:0000256" key="6">
    <source>
        <dbReference type="ARBA" id="ARBA00022806"/>
    </source>
</evidence>
<sequence>MADFVMTIDSDAEDAPVLSSKKSTKNDQLEEVKLDPEFVFDLSGDPYIDLTDNTVGIQDLVKKGSKPEPISVDDIIARRRLNKKRKRDHESETEESAGEEGDEDIEDLDDEATDEEDEFGNEDSSEEDDPLASDEEEEGSSEDDGSEEDDDSSEGESEEETQAEKDRKAAFFDSESGPAETHDSFLTMNLSRPLLKALTTLGFSKPTPIQAATIPVALLGKDVVGNAVTGSGKTAAFMIPMLERLLYREKGKKAAATRCVVLVPTRELGVQCFDVGKKLATHTDIRLALLVGGLSLKSQEAELRSRPDIVIATPGRLIDHIRNSPSFTLDAVDILVLDEADRMLSDGFADELSEIVKSCPTSRQTMLFSATMTDSVDELVKMSLNKPVRLFVDPKRTTASGLIQEFVRVRAGKENERFAILVALCKRTFKSKVIVFLRSKKLAHQMRIVFGLVGLKCEELHGDLTQEQRLTALHAFREGTVDYLMATDLAARGLDIKGVETVINYDMPSQLAQYLHRVGRTARAGKKGRSVTLVGEADRKMLKAAIKHGSGEDQVRHRIVPPDSIQTWVEKLENLKGEIAEILKEEKEEKQLRRAEMELKKGQNMIEHEAEIFSRPARTWFQSAKEKQKAGELSKLIHENGTKPSKAKNASDENKPKRDKLSGLSRKAKRRKMQLEEDKEVDGKAVNAAIRSAKKAMRPPKIGEPERKPARPQKKKQKSSPRKARSGGIFDNDMGQKSKSSNEGIRAKRSDGSKLGKKTGGKVKRKGKK</sequence>
<proteinExistence type="inferred from homology"/>
<dbReference type="GO" id="GO:0016787">
    <property type="term" value="F:hydrolase activity"/>
    <property type="evidence" value="ECO:0007669"/>
    <property type="project" value="UniProtKB-KW"/>
</dbReference>
<feature type="compositionally biased region" description="Basic residues" evidence="18">
    <location>
        <begin position="710"/>
        <end position="725"/>
    </location>
</feature>
<comment type="function">
    <text evidence="10">ATP-binding RNA helicase involved in ribosome assembly.</text>
</comment>
<feature type="compositionally biased region" description="Basic and acidic residues" evidence="18">
    <location>
        <begin position="745"/>
        <end position="754"/>
    </location>
</feature>
<dbReference type="InterPro" id="IPR000629">
    <property type="entry name" value="RNA-helicase_DEAD-box_CS"/>
</dbReference>
<protein>
    <recommendedName>
        <fullName evidence="12">ATP-dependent RNA helicase DRS1</fullName>
        <ecNumber evidence="2">3.6.4.13</ecNumber>
    </recommendedName>
    <alternativeName>
        <fullName evidence="13">ATP-dependent RNA helicase drs1</fullName>
    </alternativeName>
</protein>
<dbReference type="PROSITE" id="PS51192">
    <property type="entry name" value="HELICASE_ATP_BIND_1"/>
    <property type="match status" value="1"/>
</dbReference>
<accession>A0A409VMR6</accession>
<dbReference type="SUPFAM" id="SSF52540">
    <property type="entry name" value="P-loop containing nucleoside triphosphate hydrolases"/>
    <property type="match status" value="1"/>
</dbReference>
<evidence type="ECO:0000256" key="2">
    <source>
        <dbReference type="ARBA" id="ARBA00012552"/>
    </source>
</evidence>
<dbReference type="PANTHER" id="PTHR47959:SF1">
    <property type="entry name" value="ATP-DEPENDENT RNA HELICASE DBPA"/>
    <property type="match status" value="1"/>
</dbReference>
<feature type="region of interest" description="Disordered" evidence="18">
    <location>
        <begin position="1"/>
        <end position="29"/>
    </location>
</feature>
<dbReference type="InterPro" id="IPR050079">
    <property type="entry name" value="DEAD_box_RNA_helicase"/>
</dbReference>
<dbReference type="Gene3D" id="3.40.50.300">
    <property type="entry name" value="P-loop containing nucleotide triphosphate hydrolases"/>
    <property type="match status" value="2"/>
</dbReference>
<evidence type="ECO:0000256" key="10">
    <source>
        <dbReference type="ARBA" id="ARBA00043881"/>
    </source>
</evidence>
<evidence type="ECO:0000256" key="1">
    <source>
        <dbReference type="ARBA" id="ARBA00004604"/>
    </source>
</evidence>
<feature type="compositionally biased region" description="Basic residues" evidence="18">
    <location>
        <begin position="755"/>
        <end position="769"/>
    </location>
</feature>
<evidence type="ECO:0000256" key="11">
    <source>
        <dbReference type="ARBA" id="ARBA00043999"/>
    </source>
</evidence>
<keyword evidence="4 16" id="KW-0547">Nucleotide-binding</keyword>
<evidence type="ECO:0000256" key="5">
    <source>
        <dbReference type="ARBA" id="ARBA00022801"/>
    </source>
</evidence>
<evidence type="ECO:0000256" key="7">
    <source>
        <dbReference type="ARBA" id="ARBA00022840"/>
    </source>
</evidence>
<feature type="compositionally biased region" description="Basic and acidic residues" evidence="18">
    <location>
        <begin position="649"/>
        <end position="661"/>
    </location>
</feature>
<keyword evidence="6 16" id="KW-0347">Helicase</keyword>
<keyword evidence="23" id="KW-1185">Reference proteome</keyword>
<dbReference type="InterPro" id="IPR011545">
    <property type="entry name" value="DEAD/DEAH_box_helicase_dom"/>
</dbReference>
<evidence type="ECO:0000256" key="17">
    <source>
        <dbReference type="SAM" id="Coils"/>
    </source>
</evidence>
<comment type="similarity">
    <text evidence="11">Belongs to the DEAD box helicase family. DDX27/DRS1 subfamily.</text>
</comment>
<dbReference type="Proteomes" id="UP000284706">
    <property type="component" value="Unassembled WGS sequence"/>
</dbReference>
<keyword evidence="17" id="KW-0175">Coiled coil</keyword>
<dbReference type="AlphaFoldDB" id="A0A409VMR6"/>
<evidence type="ECO:0000259" key="20">
    <source>
        <dbReference type="PROSITE" id="PS51194"/>
    </source>
</evidence>
<dbReference type="InterPro" id="IPR014001">
    <property type="entry name" value="Helicase_ATP-bd"/>
</dbReference>
<comment type="subcellular location">
    <subcellularLocation>
        <location evidence="1">Nucleus</location>
        <location evidence="1">Nucleolus</location>
    </subcellularLocation>
</comment>
<dbReference type="FunFam" id="3.40.50.300:FF:000842">
    <property type="entry name" value="ATP-dependent RNA helicase DRS1"/>
    <property type="match status" value="1"/>
</dbReference>
<dbReference type="GO" id="GO:0005829">
    <property type="term" value="C:cytosol"/>
    <property type="evidence" value="ECO:0007669"/>
    <property type="project" value="TreeGrafter"/>
</dbReference>
<dbReference type="Pfam" id="PF00270">
    <property type="entry name" value="DEAD"/>
    <property type="match status" value="1"/>
</dbReference>
<comment type="catalytic activity">
    <reaction evidence="14">
        <text>ATP + H2O = ADP + phosphate + H(+)</text>
        <dbReference type="Rhea" id="RHEA:13065"/>
        <dbReference type="ChEBI" id="CHEBI:15377"/>
        <dbReference type="ChEBI" id="CHEBI:15378"/>
        <dbReference type="ChEBI" id="CHEBI:30616"/>
        <dbReference type="ChEBI" id="CHEBI:43474"/>
        <dbReference type="ChEBI" id="CHEBI:456216"/>
        <dbReference type="EC" id="3.6.4.13"/>
    </reaction>
</comment>
<reference evidence="22 23" key="1">
    <citation type="journal article" date="2018" name="Evol. Lett.">
        <title>Horizontal gene cluster transfer increased hallucinogenic mushroom diversity.</title>
        <authorList>
            <person name="Reynolds H.T."/>
            <person name="Vijayakumar V."/>
            <person name="Gluck-Thaler E."/>
            <person name="Korotkin H.B."/>
            <person name="Matheny P.B."/>
            <person name="Slot J.C."/>
        </authorList>
    </citation>
    <scope>NUCLEOTIDE SEQUENCE [LARGE SCALE GENOMIC DNA]</scope>
    <source>
        <strain evidence="22 23">SRW20</strain>
    </source>
</reference>
<evidence type="ECO:0000259" key="21">
    <source>
        <dbReference type="PROSITE" id="PS51195"/>
    </source>
</evidence>
<feature type="short sequence motif" description="Q motif" evidence="15">
    <location>
        <begin position="183"/>
        <end position="211"/>
    </location>
</feature>
<dbReference type="EC" id="3.6.4.13" evidence="2"/>
<dbReference type="GO" id="GO:0003723">
    <property type="term" value="F:RNA binding"/>
    <property type="evidence" value="ECO:0007669"/>
    <property type="project" value="UniProtKB-KW"/>
</dbReference>
<feature type="compositionally biased region" description="Basic residues" evidence="18">
    <location>
        <begin position="78"/>
        <end position="87"/>
    </location>
</feature>
<keyword evidence="8" id="KW-0694">RNA-binding</keyword>
<dbReference type="PROSITE" id="PS51195">
    <property type="entry name" value="Q_MOTIF"/>
    <property type="match status" value="1"/>
</dbReference>
<dbReference type="InParanoid" id="A0A409VMR6"/>
<dbReference type="OrthoDB" id="10259843at2759"/>
<keyword evidence="9" id="KW-0539">Nucleus</keyword>
<keyword evidence="7 16" id="KW-0067">ATP-binding</keyword>
<evidence type="ECO:0000256" key="14">
    <source>
        <dbReference type="ARBA" id="ARBA00047984"/>
    </source>
</evidence>
<evidence type="ECO:0000256" key="13">
    <source>
        <dbReference type="ARBA" id="ARBA00044094"/>
    </source>
</evidence>
<organism evidence="22 23">
    <name type="scientific">Gymnopilus dilepis</name>
    <dbReference type="NCBI Taxonomy" id="231916"/>
    <lineage>
        <taxon>Eukaryota</taxon>
        <taxon>Fungi</taxon>
        <taxon>Dikarya</taxon>
        <taxon>Basidiomycota</taxon>
        <taxon>Agaricomycotina</taxon>
        <taxon>Agaricomycetes</taxon>
        <taxon>Agaricomycetidae</taxon>
        <taxon>Agaricales</taxon>
        <taxon>Agaricineae</taxon>
        <taxon>Hymenogastraceae</taxon>
        <taxon>Gymnopilus</taxon>
    </lineage>
</organism>
<evidence type="ECO:0000256" key="12">
    <source>
        <dbReference type="ARBA" id="ARBA00044078"/>
    </source>
</evidence>
<dbReference type="SMART" id="SM00487">
    <property type="entry name" value="DEXDc"/>
    <property type="match status" value="1"/>
</dbReference>
<evidence type="ECO:0000256" key="4">
    <source>
        <dbReference type="ARBA" id="ARBA00022741"/>
    </source>
</evidence>
<dbReference type="FunCoup" id="A0A409VMR6">
    <property type="interactions" value="417"/>
</dbReference>
<feature type="region of interest" description="Disordered" evidence="18">
    <location>
        <begin position="631"/>
        <end position="769"/>
    </location>
</feature>
<dbReference type="PANTHER" id="PTHR47959">
    <property type="entry name" value="ATP-DEPENDENT RNA HELICASE RHLE-RELATED"/>
    <property type="match status" value="1"/>
</dbReference>
<dbReference type="PROSITE" id="PS00039">
    <property type="entry name" value="DEAD_ATP_HELICASE"/>
    <property type="match status" value="1"/>
</dbReference>
<dbReference type="PROSITE" id="PS51194">
    <property type="entry name" value="HELICASE_CTER"/>
    <property type="match status" value="1"/>
</dbReference>
<keyword evidence="3" id="KW-0690">Ribosome biogenesis</keyword>
<feature type="compositionally biased region" description="Basic and acidic residues" evidence="18">
    <location>
        <begin position="631"/>
        <end position="641"/>
    </location>
</feature>
<evidence type="ECO:0000256" key="9">
    <source>
        <dbReference type="ARBA" id="ARBA00023242"/>
    </source>
</evidence>
<feature type="region of interest" description="Disordered" evidence="18">
    <location>
        <begin position="62"/>
        <end position="184"/>
    </location>
</feature>
<dbReference type="InterPro" id="IPR027417">
    <property type="entry name" value="P-loop_NTPase"/>
</dbReference>
<feature type="domain" description="Helicase C-terminal" evidence="20">
    <location>
        <begin position="420"/>
        <end position="573"/>
    </location>
</feature>
<evidence type="ECO:0000256" key="18">
    <source>
        <dbReference type="SAM" id="MobiDB-lite"/>
    </source>
</evidence>
<dbReference type="InterPro" id="IPR001650">
    <property type="entry name" value="Helicase_C-like"/>
</dbReference>